<proteinExistence type="predicted"/>
<accession>A0A5N1IIJ0</accession>
<reference evidence="2 3" key="1">
    <citation type="submission" date="2019-09" db="EMBL/GenBank/DDBJ databases">
        <title>Genome sequence of Adhaeribacter sp. M2.</title>
        <authorList>
            <person name="Srinivasan S."/>
        </authorList>
    </citation>
    <scope>NUCLEOTIDE SEQUENCE [LARGE SCALE GENOMIC DNA]</scope>
    <source>
        <strain evidence="2 3">M2</strain>
    </source>
</reference>
<dbReference type="Proteomes" id="UP000326570">
    <property type="component" value="Unassembled WGS sequence"/>
</dbReference>
<dbReference type="InterPro" id="IPR019734">
    <property type="entry name" value="TPR_rpt"/>
</dbReference>
<dbReference type="Pfam" id="PF13174">
    <property type="entry name" value="TPR_6"/>
    <property type="match status" value="1"/>
</dbReference>
<dbReference type="Pfam" id="PF13432">
    <property type="entry name" value="TPR_16"/>
    <property type="match status" value="2"/>
</dbReference>
<sequence>MTKNWKYALLITGIFSTSSAIGQTLQDGRKAMEKDQYQDAKKILLKVVKADNNEINNIALGDAYLKAGQPDSAVFYYNQAASKNAKSALGMAAAGKAALVRNDLTQAESKFADALKRSKSKDAEVLLTIGSAYIDTDKNLGRGIENLNKALALNNKNAAAYVKLGDAYLKQNDGGKAMSAYENAIRADNNYILGHLRKGQLSVRSRNYNEAQTAYTSAIQIDPNYAPAYRDLGELYYFVGKYDLALQNYKKYVEMAGKTPETRAVYASFLFLTKDYKGTIAEAEEVLKKDPNNLTMKRLLAYSYYETGQYDQAQAAMQDYFKTAPADKLLSSDYEYQGKILAKADKNQEALTSLNKALEMDSTRADLRYDIAQIYVKQNNLPKAISMYRNKLKTGKPTNTDYYYLGSLYDQSKNYRSADSLYALITVNNPTYAQAYLWRARSNSNLDPESKQGLAKPHYEKYIELASADKAKNKDGLVEANYYLGYYYYLKNDKAKANAHLKEVLALDPTNKQAKTLQGVLSGADTKSKSKSKK</sequence>
<dbReference type="PROSITE" id="PS50005">
    <property type="entry name" value="TPR"/>
    <property type="match status" value="4"/>
</dbReference>
<organism evidence="2 3">
    <name type="scientific">Adhaeribacter soli</name>
    <dbReference type="NCBI Taxonomy" id="2607655"/>
    <lineage>
        <taxon>Bacteria</taxon>
        <taxon>Pseudomonadati</taxon>
        <taxon>Bacteroidota</taxon>
        <taxon>Cytophagia</taxon>
        <taxon>Cytophagales</taxon>
        <taxon>Hymenobacteraceae</taxon>
        <taxon>Adhaeribacter</taxon>
    </lineage>
</organism>
<name>A0A5N1IIJ0_9BACT</name>
<comment type="caution">
    <text evidence="2">The sequence shown here is derived from an EMBL/GenBank/DDBJ whole genome shotgun (WGS) entry which is preliminary data.</text>
</comment>
<dbReference type="SUPFAM" id="SSF48452">
    <property type="entry name" value="TPR-like"/>
    <property type="match status" value="3"/>
</dbReference>
<dbReference type="GO" id="GO:0051301">
    <property type="term" value="P:cell division"/>
    <property type="evidence" value="ECO:0007669"/>
    <property type="project" value="TreeGrafter"/>
</dbReference>
<dbReference type="PANTHER" id="PTHR12558">
    <property type="entry name" value="CELL DIVISION CYCLE 16,23,27"/>
    <property type="match status" value="1"/>
</dbReference>
<dbReference type="SMART" id="SM00028">
    <property type="entry name" value="TPR"/>
    <property type="match status" value="10"/>
</dbReference>
<dbReference type="Pfam" id="PF14559">
    <property type="entry name" value="TPR_19"/>
    <property type="match status" value="3"/>
</dbReference>
<dbReference type="Gene3D" id="1.25.40.10">
    <property type="entry name" value="Tetratricopeptide repeat domain"/>
    <property type="match status" value="4"/>
</dbReference>
<dbReference type="RefSeq" id="WP_150905603.1">
    <property type="nucleotide sequence ID" value="NZ_VTWT01000012.1"/>
</dbReference>
<keyword evidence="1" id="KW-0802">TPR repeat</keyword>
<evidence type="ECO:0000313" key="2">
    <source>
        <dbReference type="EMBL" id="KAA9325452.1"/>
    </source>
</evidence>
<dbReference type="AlphaFoldDB" id="A0A5N1IIJ0"/>
<evidence type="ECO:0000256" key="1">
    <source>
        <dbReference type="PROSITE-ProRule" id="PRU00339"/>
    </source>
</evidence>
<gene>
    <name evidence="2" type="ORF">F0P94_17860</name>
</gene>
<feature type="repeat" description="TPR" evidence="1">
    <location>
        <begin position="158"/>
        <end position="191"/>
    </location>
</feature>
<keyword evidence="3" id="KW-1185">Reference proteome</keyword>
<dbReference type="EMBL" id="VTWT01000012">
    <property type="protein sequence ID" value="KAA9325452.1"/>
    <property type="molecule type" value="Genomic_DNA"/>
</dbReference>
<evidence type="ECO:0000313" key="3">
    <source>
        <dbReference type="Proteomes" id="UP000326570"/>
    </source>
</evidence>
<protein>
    <submittedName>
        <fullName evidence="2">Tetratricopeptide repeat protein</fullName>
    </submittedName>
</protein>
<feature type="repeat" description="TPR" evidence="1">
    <location>
        <begin position="478"/>
        <end position="511"/>
    </location>
</feature>
<dbReference type="PANTHER" id="PTHR12558:SF44">
    <property type="entry name" value="TETRATRICOPEPTIDE REPEAT-CONTAINING PROTEIN"/>
    <property type="match status" value="1"/>
</dbReference>
<feature type="repeat" description="TPR" evidence="1">
    <location>
        <begin position="192"/>
        <end position="225"/>
    </location>
</feature>
<dbReference type="InterPro" id="IPR011990">
    <property type="entry name" value="TPR-like_helical_dom_sf"/>
</dbReference>
<feature type="repeat" description="TPR" evidence="1">
    <location>
        <begin position="226"/>
        <end position="259"/>
    </location>
</feature>